<dbReference type="Pfam" id="PF01243">
    <property type="entry name" value="PNPOx_N"/>
    <property type="match status" value="1"/>
</dbReference>
<keyword evidence="2" id="KW-0560">Oxidoreductase</keyword>
<evidence type="ECO:0000313" key="3">
    <source>
        <dbReference type="Proteomes" id="UP001523369"/>
    </source>
</evidence>
<organism evidence="2 3">
    <name type="scientific">Paractinoplanes aksuensis</name>
    <dbReference type="NCBI Taxonomy" id="2939490"/>
    <lineage>
        <taxon>Bacteria</taxon>
        <taxon>Bacillati</taxon>
        <taxon>Actinomycetota</taxon>
        <taxon>Actinomycetes</taxon>
        <taxon>Micromonosporales</taxon>
        <taxon>Micromonosporaceae</taxon>
        <taxon>Paractinoplanes</taxon>
    </lineage>
</organism>
<evidence type="ECO:0000313" key="2">
    <source>
        <dbReference type="EMBL" id="MCO8270539.1"/>
    </source>
</evidence>
<reference evidence="2 3" key="1">
    <citation type="submission" date="2022-06" db="EMBL/GenBank/DDBJ databases">
        <title>New Species of the Genus Actinoplanes, ActinopZanes ferrugineus.</title>
        <authorList>
            <person name="Ding P."/>
        </authorList>
    </citation>
    <scope>NUCLEOTIDE SEQUENCE [LARGE SCALE GENOMIC DNA]</scope>
    <source>
        <strain evidence="2 3">TRM88003</strain>
    </source>
</reference>
<accession>A0ABT1DIC8</accession>
<dbReference type="RefSeq" id="WP_253236675.1">
    <property type="nucleotide sequence ID" value="NZ_JAMYJR010000006.1"/>
</dbReference>
<dbReference type="InterPro" id="IPR024031">
    <property type="entry name" value="MSMEG_5819/OxyR"/>
</dbReference>
<dbReference type="Proteomes" id="UP001523369">
    <property type="component" value="Unassembled WGS sequence"/>
</dbReference>
<gene>
    <name evidence="2" type="ORF">M1L60_08005</name>
</gene>
<sequence length="146" mass="16009">MSFTDEEVAYLRSQPLARLATAGPEGQPDVMPVAFEFDGTVFWVGGSGEAVLTTRKFVNVRSGRPRVALVVDDMVSFDPFIARGIRVYGDADGPVERVGLIGPGLFLRITPRISWSWNMAGEPVGATWYEARRAEHRGRPDQPATS</sequence>
<evidence type="ECO:0000259" key="1">
    <source>
        <dbReference type="Pfam" id="PF01243"/>
    </source>
</evidence>
<protein>
    <submittedName>
        <fullName evidence="2">PPOX class F420-dependent oxidoreductase</fullName>
        <ecNumber evidence="2">1.-.-.-</ecNumber>
    </submittedName>
</protein>
<dbReference type="Gene3D" id="2.30.110.10">
    <property type="entry name" value="Electron Transport, Fmn-binding Protein, Chain A"/>
    <property type="match status" value="1"/>
</dbReference>
<dbReference type="EMBL" id="JAMYJR010000006">
    <property type="protein sequence ID" value="MCO8270539.1"/>
    <property type="molecule type" value="Genomic_DNA"/>
</dbReference>
<dbReference type="InterPro" id="IPR012349">
    <property type="entry name" value="Split_barrel_FMN-bd"/>
</dbReference>
<dbReference type="EC" id="1.-.-.-" evidence="2"/>
<dbReference type="SUPFAM" id="SSF50475">
    <property type="entry name" value="FMN-binding split barrel"/>
    <property type="match status" value="1"/>
</dbReference>
<name>A0ABT1DIC8_9ACTN</name>
<dbReference type="NCBIfam" id="TIGR04023">
    <property type="entry name" value="PPOX_MSMEG_5819"/>
    <property type="match status" value="1"/>
</dbReference>
<proteinExistence type="predicted"/>
<dbReference type="InterPro" id="IPR011576">
    <property type="entry name" value="Pyridox_Oxase_N"/>
</dbReference>
<keyword evidence="3" id="KW-1185">Reference proteome</keyword>
<comment type="caution">
    <text evidence="2">The sequence shown here is derived from an EMBL/GenBank/DDBJ whole genome shotgun (WGS) entry which is preliminary data.</text>
</comment>
<feature type="domain" description="Pyridoxamine 5'-phosphate oxidase N-terminal" evidence="1">
    <location>
        <begin position="3"/>
        <end position="91"/>
    </location>
</feature>
<dbReference type="GO" id="GO:0016491">
    <property type="term" value="F:oxidoreductase activity"/>
    <property type="evidence" value="ECO:0007669"/>
    <property type="project" value="UniProtKB-KW"/>
</dbReference>